<dbReference type="InterPro" id="IPR005361">
    <property type="entry name" value="UPF0158"/>
</dbReference>
<gene>
    <name evidence="2" type="ordered locus">CTO_0469</name>
</gene>
<name>G4NNH2_CHLT4</name>
<dbReference type="EMBL" id="CP002401">
    <property type="protein sequence ID" value="AEP35285.1"/>
    <property type="molecule type" value="Genomic_DNA"/>
</dbReference>
<reference evidence="2 3" key="1">
    <citation type="journal article" date="2011" name="J. Exp. Med.">
        <title>A live-attenuated chlamydial vaccine protects against trachoma in nonhuman primates.</title>
        <authorList>
            <person name="Kari L."/>
            <person name="Whitmire W.M."/>
            <person name="Olivares-Zavaleta N."/>
            <person name="Goheen M.M."/>
            <person name="Taylor L.D."/>
            <person name="Carlson J.H."/>
            <person name="Sturdevant G.L."/>
            <person name="Lu C."/>
            <person name="Bakios L.E."/>
            <person name="Randall L.B."/>
            <person name="Parnell M.J."/>
            <person name="Zhong G."/>
            <person name="Caldwell H.D."/>
        </authorList>
    </citation>
    <scope>NUCLEOTIDE SEQUENCE [LARGE SCALE GENOMIC DNA]</scope>
    <source>
        <strain evidence="2 3">A2497</strain>
    </source>
</reference>
<dbReference type="KEGG" id="cra:CTO_0469"/>
<evidence type="ECO:0000256" key="1">
    <source>
        <dbReference type="SAM" id="MobiDB-lite"/>
    </source>
</evidence>
<dbReference type="PATRIC" id="fig|580047.4.peg.476"/>
<protein>
    <submittedName>
        <fullName evidence="2">Uncharacterized protein</fullName>
    </submittedName>
</protein>
<dbReference type="Pfam" id="PF03682">
    <property type="entry name" value="UPF0158"/>
    <property type="match status" value="1"/>
</dbReference>
<evidence type="ECO:0000313" key="2">
    <source>
        <dbReference type="EMBL" id="AEP35285.1"/>
    </source>
</evidence>
<sequence>MLSNRASPILEPMTTYPVPQNPLLLRVLRLMDAFSKSDDERDFYLDRVEGFIFYIDLDKDQEDLDKIYQELEENTDRYCLIPKLTFYEIKKIMETFVNEKIYDIDTKEKFLEIVQSKNAREQFLEFLYDHETEQEKWQQFYVERSRIRIIEWLRNNQFQFVFEEDLDFSKHILEQLKVHLFDAKVSKELTQARQLLLNKSKVYYSNEALNPRPKRGRPPKQSAKVEAETTISSDIYTKVPSVARRFLFLPEITSPSSLTFSEKFDTEEEFLAHLRGGGRLEDQLNLAKFSERFDSLRELSAKLGYDSDGETGDFFDEEYDDEEEEIKPKKTTKRGRKKSRS</sequence>
<dbReference type="Proteomes" id="UP000009287">
    <property type="component" value="Chromosome"/>
</dbReference>
<feature type="region of interest" description="Disordered" evidence="1">
    <location>
        <begin position="304"/>
        <end position="341"/>
    </location>
</feature>
<dbReference type="AlphaFoldDB" id="G4NNH2"/>
<feature type="compositionally biased region" description="Acidic residues" evidence="1">
    <location>
        <begin position="307"/>
        <end position="325"/>
    </location>
</feature>
<accession>G4NNH2</accession>
<feature type="compositionally biased region" description="Basic residues" evidence="1">
    <location>
        <begin position="329"/>
        <end position="341"/>
    </location>
</feature>
<proteinExistence type="predicted"/>
<evidence type="ECO:0000313" key="3">
    <source>
        <dbReference type="Proteomes" id="UP000009287"/>
    </source>
</evidence>
<organism evidence="2 3">
    <name type="scientific">Chlamydia trachomatis serovar A (strain A2497)</name>
    <dbReference type="NCBI Taxonomy" id="580047"/>
    <lineage>
        <taxon>Bacteria</taxon>
        <taxon>Pseudomonadati</taxon>
        <taxon>Chlamydiota</taxon>
        <taxon>Chlamydiia</taxon>
        <taxon>Chlamydiales</taxon>
        <taxon>Chlamydiaceae</taxon>
        <taxon>Chlamydia/Chlamydophila group</taxon>
        <taxon>Chlamydia</taxon>
    </lineage>
</organism>